<name>A0A8S4QBX8_OWEFU</name>
<dbReference type="PROSITE" id="PS50157">
    <property type="entry name" value="ZINC_FINGER_C2H2_2"/>
    <property type="match status" value="1"/>
</dbReference>
<feature type="region of interest" description="Disordered" evidence="2">
    <location>
        <begin position="1947"/>
        <end position="1966"/>
    </location>
</feature>
<feature type="compositionally biased region" description="Basic and acidic residues" evidence="2">
    <location>
        <begin position="322"/>
        <end position="337"/>
    </location>
</feature>
<dbReference type="SMART" id="SM00355">
    <property type="entry name" value="ZnF_C2H2"/>
    <property type="match status" value="5"/>
</dbReference>
<feature type="region of interest" description="Disordered" evidence="2">
    <location>
        <begin position="2015"/>
        <end position="2061"/>
    </location>
</feature>
<feature type="compositionally biased region" description="Polar residues" evidence="2">
    <location>
        <begin position="1496"/>
        <end position="1517"/>
    </location>
</feature>
<feature type="region of interest" description="Disordered" evidence="2">
    <location>
        <begin position="645"/>
        <end position="667"/>
    </location>
</feature>
<feature type="region of interest" description="Disordered" evidence="2">
    <location>
        <begin position="2334"/>
        <end position="2355"/>
    </location>
</feature>
<gene>
    <name evidence="4" type="ORF">OFUS_LOCUS25877</name>
</gene>
<feature type="compositionally biased region" description="Acidic residues" evidence="2">
    <location>
        <begin position="2015"/>
        <end position="2036"/>
    </location>
</feature>
<evidence type="ECO:0000313" key="5">
    <source>
        <dbReference type="Proteomes" id="UP000749559"/>
    </source>
</evidence>
<feature type="compositionally biased region" description="Polar residues" evidence="2">
    <location>
        <begin position="246"/>
        <end position="261"/>
    </location>
</feature>
<keyword evidence="5" id="KW-1185">Reference proteome</keyword>
<feature type="region of interest" description="Disordered" evidence="2">
    <location>
        <begin position="1836"/>
        <end position="1860"/>
    </location>
</feature>
<dbReference type="GO" id="GO:0008270">
    <property type="term" value="F:zinc ion binding"/>
    <property type="evidence" value="ECO:0007669"/>
    <property type="project" value="UniProtKB-KW"/>
</dbReference>
<evidence type="ECO:0000256" key="1">
    <source>
        <dbReference type="PROSITE-ProRule" id="PRU00042"/>
    </source>
</evidence>
<feature type="compositionally biased region" description="Polar residues" evidence="2">
    <location>
        <begin position="2342"/>
        <end position="2354"/>
    </location>
</feature>
<keyword evidence="1" id="KW-0863">Zinc-finger</keyword>
<protein>
    <recommendedName>
        <fullName evidence="3">C2H2-type domain-containing protein</fullName>
    </recommendedName>
</protein>
<dbReference type="Proteomes" id="UP000749559">
    <property type="component" value="Unassembled WGS sequence"/>
</dbReference>
<reference evidence="4" key="1">
    <citation type="submission" date="2022-03" db="EMBL/GenBank/DDBJ databases">
        <authorList>
            <person name="Martin C."/>
        </authorList>
    </citation>
    <scope>NUCLEOTIDE SEQUENCE</scope>
</reference>
<feature type="region of interest" description="Disordered" evidence="2">
    <location>
        <begin position="118"/>
        <end position="146"/>
    </location>
</feature>
<accession>A0A8S4QBX8</accession>
<evidence type="ECO:0000313" key="4">
    <source>
        <dbReference type="EMBL" id="CAH1802165.1"/>
    </source>
</evidence>
<feature type="domain" description="C2H2-type" evidence="3">
    <location>
        <begin position="40"/>
        <end position="67"/>
    </location>
</feature>
<dbReference type="EMBL" id="CAIIXF020000012">
    <property type="protein sequence ID" value="CAH1802165.1"/>
    <property type="molecule type" value="Genomic_DNA"/>
</dbReference>
<evidence type="ECO:0000256" key="2">
    <source>
        <dbReference type="SAM" id="MobiDB-lite"/>
    </source>
</evidence>
<sequence length="2479" mass="278053">MYSNESSLRIFICSICFKKDTSRKEMEHHVEAQHITMKQFKCSLCSDQFVNQTELEDHVMTFGDEHKITVDIDKHVRNKEMIKNTIVSLSDDIVIANVLTDDKLKRKPKVDLKQTQVKINERYKVPSSSQRPESPGPPTLTPNRNVGKFPVRIQLGGKRTHSIDDENDSDGFSTDVSERITTKKTEWKELPIKKPKYTDTTIVGENAIIKTNVSTITKQSSNHVEKQTLQKHNQTNDTAKAIPSAKPQTAENLQGNSSYKSQPPRPNQAIECIPREKPERPTNAQKSFGSKTEEAKVPLSNLTSKNAKPILEHQTTGAQKTGKKDKQPENANEDNHQQRLTFPDPHTTVLQLGKPSPTKQSEDIDTNKNTNNNVYRDFIAIIEKNRKHLSKLCQDILCEKEQRITSTINNHGEISSLKKQVLEVSAQLGSANYMDKRTIHIQKRYTELKRQLDDKETQMSKDVEELNKDYEPMIEFYKEQLIFIENEKKRVEGILKTGHNYRNINFMVAELQQILIQCENTHEKVHNEMKEQHEKRLKEYLYEYERLQQTSDTSTHTNVTKEHLKRLENKQLSSQNNFRLRMKKLYENNRNMKSGLYNNLRLCIESRHDLVAQNEVMKKISAQKSDVGKLDAWLQTKLEEWSKIDEVPKSNESKTPSPTVTSSHQPNAEVACVSNQNISTIVTTSCSSNGAVQQSINPIAKPSSQAKNSNKSRSAAPSLQTRKGLEKMTQLPQSESSAAIPQRSKTGQTYILNAGQQREIDRLLAIATKALDTDKDIRIPTLGQLDWFKLSRSYLPYLAKLAGRVYGNLLKEREVANCYGNELHNIIWLTNDAVEFAQRNPTRDLNRSYLCQLCPFVSLKFDSIDGIVHHIITRHTAGEYPCIHCERKEPTKMAIALHLQVEHKMTKSFVDDIVETLSPSGLPFCPSMIHRYMFIAIDLLQDRYECSSCSYVPGTFVRMFCHMPMHFMNQMKQYSMEQVICDLRQQCKTVRRDLCHCSNHRVSQNTNATRNICDVNATRGKTASKKHPLSDISFHPLQITPISQMDVVYPNQGVPAEHVRSQPHQQKSSTPVSARSHQQIRVTHTDTLPNREVPLSCNVTQSHQQISESCIRPQPPKQIPFSQNGTRLHQQLPVAAMGTQQHQQLPVSQIGTELHQQLSVSAKGTQSHQQLPVDAMGTRQHQQLPVSGKGAQHQQLPVSCMGTQSHQHLPVAAIGTQQYQQLPVSDKSAQHQQLPVSGMGTQSHQQLPVSQISTRLHQQLPLDTMGTQQHQQLPVSQISTRPHQQLPVAAIGTQSHQQLPVSGMGTQSYQQLLVSPISTRLHQQLPLDTMGTQQHQQLPVSQISTRPHQQLPVAAIGTQSHQQLPVSQTSAGPHQQRPVAAMGTQQHQQLPVSQINTRRHQQLPVAAIGAQSHQQLPVSQISTGPHQQLPVAAMGTQQHKQVPVSQISTRPHQQLPVAAIGAQSHQQLPVSQISTGPHQQLLPVAVKGTQQHQQLPVSGKSGQHQQLPVSGMGTQPHKQLHVSGMTSRPHQQLPVCGIGAQQNEQVPVSNIDNRLHQQTPLFGIGTEPHQQMHASHVVPQDQQASVSTHISTQPALHKTATVSQNGTLLYRLMSAPDNGTQQHQQKRDPKGHNQQCDPTTNPVPYNNTAFVRNNDIPQNNEPHSINDKIRTQIEAVVDREYQRRIAPDPQAKNTTPSQEPAPPRRSMSTVTNTTTPLPSTEHMSDVLATENQESMSLDATSILDNVKENRIKTEPEETDDRYVLQKMYMECVRPIPHVPKISKNVNSVNQTTRDSDQDDEVAELPDITPPKRRKGPSIKVPENIKKHLKQNLGGISIKTTKPAPDQACQPPSPTVTIPYGDKDTEIETRLMEVDDKEDAVMESVDESPMDFDIIINADNDEEDDQDDDDSDIVANSIFKISCDQSGITTKTKDNPNEAMVMEAGEREVQQQQQTHASDPKPLIPSDTLNITEGINTIDDMNISTAEETSRTNDVNTNPAIYVSIDEDDLPEIETEETEIDLSDDEDDTTDMDCDAADMEKQDKTKSENKTDSLIECTDDEDDTPDILVDVKLDQTNSGPLVDSTKDDHNLTSETAISKPDICPNDTINKADIPIDYINDQQNIADDKVEEEQEQIRSEPMMSKGGTLMVYDKESEYLHEVDDEPQQVEDLTIDSDQEDDDIAIVEEKNIVRYVAVYCKKCTEEHRMTEDEYKKSLAKGRINTEIEPRYINPPTQMKPYKSKLDATIPENTTAKQTPGVSMKTNSLSENKSQKIYELALNQLSKSNKSGVVNISSISKPTNNGVENTNQGVCKIAKQPIQIPNQLPTITFNAQQSAKPDMATHQGTHTQSRQPPVNRSGPFSFLEQGLQTLKGVGNVITQKGGGLRPILPKPLNSHPNLAQQMKTTSQKIECKQVTKVRPILPKPVDSFLPINEQDNVANDETHDDEGGVPASQESLGSVAMTPPPEALPDEDLEEQQNK</sequence>
<feature type="region of interest" description="Disordered" evidence="2">
    <location>
        <begin position="1683"/>
        <end position="1720"/>
    </location>
</feature>
<feature type="region of interest" description="Disordered" evidence="2">
    <location>
        <begin position="700"/>
        <end position="743"/>
    </location>
</feature>
<feature type="region of interest" description="Disordered" evidence="2">
    <location>
        <begin position="1496"/>
        <end position="1520"/>
    </location>
</feature>
<proteinExistence type="predicted"/>
<feature type="region of interest" description="Disordered" evidence="2">
    <location>
        <begin position="219"/>
        <end position="370"/>
    </location>
</feature>
<feature type="region of interest" description="Disordered" evidence="2">
    <location>
        <begin position="1617"/>
        <end position="1647"/>
    </location>
</feature>
<comment type="caution">
    <text evidence="4">The sequence shown here is derived from an EMBL/GenBank/DDBJ whole genome shotgun (WGS) entry which is preliminary data.</text>
</comment>
<feature type="compositionally biased region" description="Polar residues" evidence="2">
    <location>
        <begin position="700"/>
        <end position="721"/>
    </location>
</feature>
<feature type="compositionally biased region" description="Polar residues" evidence="2">
    <location>
        <begin position="1062"/>
        <end position="1079"/>
    </location>
</feature>
<feature type="compositionally biased region" description="Acidic residues" evidence="2">
    <location>
        <begin position="2468"/>
        <end position="2479"/>
    </location>
</feature>
<feature type="region of interest" description="Disordered" evidence="2">
    <location>
        <begin position="1057"/>
        <end position="1079"/>
    </location>
</feature>
<dbReference type="InterPro" id="IPR013087">
    <property type="entry name" value="Znf_C2H2_type"/>
</dbReference>
<feature type="compositionally biased region" description="Polar residues" evidence="2">
    <location>
        <begin position="653"/>
        <end position="666"/>
    </location>
</feature>
<keyword evidence="1" id="KW-0862">Zinc</keyword>
<feature type="region of interest" description="Disordered" evidence="2">
    <location>
        <begin position="158"/>
        <end position="177"/>
    </location>
</feature>
<feature type="compositionally biased region" description="Low complexity" evidence="2">
    <location>
        <begin position="1708"/>
        <end position="1720"/>
    </location>
</feature>
<organism evidence="4 5">
    <name type="scientific">Owenia fusiformis</name>
    <name type="common">Polychaete worm</name>
    <dbReference type="NCBI Taxonomy" id="6347"/>
    <lineage>
        <taxon>Eukaryota</taxon>
        <taxon>Metazoa</taxon>
        <taxon>Spiralia</taxon>
        <taxon>Lophotrochozoa</taxon>
        <taxon>Annelida</taxon>
        <taxon>Polychaeta</taxon>
        <taxon>Sedentaria</taxon>
        <taxon>Canalipalpata</taxon>
        <taxon>Sabellida</taxon>
        <taxon>Oweniida</taxon>
        <taxon>Oweniidae</taxon>
        <taxon>Owenia</taxon>
    </lineage>
</organism>
<dbReference type="Gene3D" id="3.30.160.60">
    <property type="entry name" value="Classic Zinc Finger"/>
    <property type="match status" value="1"/>
</dbReference>
<feature type="compositionally biased region" description="Polar residues" evidence="2">
    <location>
        <begin position="1632"/>
        <end position="1647"/>
    </location>
</feature>
<feature type="compositionally biased region" description="Polar residues" evidence="2">
    <location>
        <begin position="730"/>
        <end position="743"/>
    </location>
</feature>
<feature type="region of interest" description="Disordered" evidence="2">
    <location>
        <begin position="2424"/>
        <end position="2479"/>
    </location>
</feature>
<feature type="region of interest" description="Disordered" evidence="2">
    <location>
        <begin position="1786"/>
        <end position="1818"/>
    </location>
</feature>
<keyword evidence="1" id="KW-0479">Metal-binding</keyword>
<feature type="compositionally biased region" description="Basic and acidic residues" evidence="2">
    <location>
        <begin position="2037"/>
        <end position="2052"/>
    </location>
</feature>
<evidence type="ECO:0000259" key="3">
    <source>
        <dbReference type="PROSITE" id="PS50157"/>
    </source>
</evidence>